<dbReference type="OrthoDB" id="4208330at2"/>
<sequence length="200" mass="20970">MTRLSRFQRLALLTASTTVITGGALLPSTAFAAPAPDITSVAVAEARWVETKDAPSGITAQLPEKTKAQKVPGGRTYVATADSEVVQFSVVDAPGFGQTDLKVALKGYLMGYNETAKSSDEKVTSANVREGTTADGHHSLHADVRSPDGTVGHIGLIDVGDHVIQIATIGTDVQPDIVKSDHKKLVDSIQVPADKRAQAT</sequence>
<evidence type="ECO:0000313" key="2">
    <source>
        <dbReference type="EMBL" id="GEC06811.1"/>
    </source>
</evidence>
<accession>A0A4Y3VM70</accession>
<organism evidence="2 3">
    <name type="scientific">Streptomyces spinoverrucosus</name>
    <dbReference type="NCBI Taxonomy" id="284043"/>
    <lineage>
        <taxon>Bacteria</taxon>
        <taxon>Bacillati</taxon>
        <taxon>Actinomycetota</taxon>
        <taxon>Actinomycetes</taxon>
        <taxon>Kitasatosporales</taxon>
        <taxon>Streptomycetaceae</taxon>
        <taxon>Streptomyces</taxon>
    </lineage>
</organism>
<dbReference type="Proteomes" id="UP000317881">
    <property type="component" value="Unassembled WGS sequence"/>
</dbReference>
<feature type="signal peptide" evidence="1">
    <location>
        <begin position="1"/>
        <end position="32"/>
    </location>
</feature>
<reference evidence="2 3" key="1">
    <citation type="submission" date="2019-06" db="EMBL/GenBank/DDBJ databases">
        <title>Whole genome shotgun sequence of Streptomyces spinoverrucosus NBRC 14228.</title>
        <authorList>
            <person name="Hosoyama A."/>
            <person name="Uohara A."/>
            <person name="Ohji S."/>
            <person name="Ichikawa N."/>
        </authorList>
    </citation>
    <scope>NUCLEOTIDE SEQUENCE [LARGE SCALE GENOMIC DNA]</scope>
    <source>
        <strain evidence="2 3">NBRC 14228</strain>
    </source>
</reference>
<gene>
    <name evidence="2" type="ORF">SSP24_44660</name>
</gene>
<evidence type="ECO:0000313" key="3">
    <source>
        <dbReference type="Proteomes" id="UP000317881"/>
    </source>
</evidence>
<dbReference type="RefSeq" id="WP_141311436.1">
    <property type="nucleotide sequence ID" value="NZ_BJND01000032.1"/>
</dbReference>
<comment type="caution">
    <text evidence="2">The sequence shown here is derived from an EMBL/GenBank/DDBJ whole genome shotgun (WGS) entry which is preliminary data.</text>
</comment>
<protein>
    <submittedName>
        <fullName evidence="2">Uncharacterized protein</fullName>
    </submittedName>
</protein>
<name>A0A4Y3VM70_9ACTN</name>
<proteinExistence type="predicted"/>
<dbReference type="EMBL" id="BJND01000032">
    <property type="protein sequence ID" value="GEC06811.1"/>
    <property type="molecule type" value="Genomic_DNA"/>
</dbReference>
<dbReference type="AlphaFoldDB" id="A0A4Y3VM70"/>
<keyword evidence="3" id="KW-1185">Reference proteome</keyword>
<evidence type="ECO:0000256" key="1">
    <source>
        <dbReference type="SAM" id="SignalP"/>
    </source>
</evidence>
<keyword evidence="1" id="KW-0732">Signal</keyword>
<feature type="chain" id="PRO_5021345879" evidence="1">
    <location>
        <begin position="33"/>
        <end position="200"/>
    </location>
</feature>